<organism evidence="2 3">
    <name type="scientific">Burkholderia cepacia</name>
    <name type="common">Pseudomonas cepacia</name>
    <dbReference type="NCBI Taxonomy" id="292"/>
    <lineage>
        <taxon>Bacteria</taxon>
        <taxon>Pseudomonadati</taxon>
        <taxon>Pseudomonadota</taxon>
        <taxon>Betaproteobacteria</taxon>
        <taxon>Burkholderiales</taxon>
        <taxon>Burkholderiaceae</taxon>
        <taxon>Burkholderia</taxon>
        <taxon>Burkholderia cepacia complex</taxon>
    </lineage>
</organism>
<protein>
    <submittedName>
        <fullName evidence="2">Uncharacterized protein</fullName>
    </submittedName>
</protein>
<dbReference type="AlphaFoldDB" id="A0A2S8IQ11"/>
<evidence type="ECO:0000256" key="1">
    <source>
        <dbReference type="SAM" id="MobiDB-lite"/>
    </source>
</evidence>
<sequence>MTASRDATTASHRHAARHARRRPSMRARTMPIRAKRRSSEPWARGAIWHRATPGRPCKVFNDV</sequence>
<gene>
    <name evidence="2" type="ORF">C5615_18345</name>
</gene>
<proteinExistence type="predicted"/>
<comment type="caution">
    <text evidence="2">The sequence shown here is derived from an EMBL/GenBank/DDBJ whole genome shotgun (WGS) entry which is preliminary data.</text>
</comment>
<dbReference type="Proteomes" id="UP000238206">
    <property type="component" value="Unassembled WGS sequence"/>
</dbReference>
<reference evidence="2 3" key="1">
    <citation type="submission" date="2018-02" db="EMBL/GenBank/DDBJ databases">
        <title>Draft genome sequencing of Burkholderia cepacia Y14-15.</title>
        <authorList>
            <person name="Zheng B.-X."/>
        </authorList>
    </citation>
    <scope>NUCLEOTIDE SEQUENCE [LARGE SCALE GENOMIC DNA]</scope>
    <source>
        <strain evidence="2 3">Y14-15</strain>
    </source>
</reference>
<evidence type="ECO:0000313" key="2">
    <source>
        <dbReference type="EMBL" id="PQP16866.1"/>
    </source>
</evidence>
<dbReference type="EMBL" id="PUIQ01000022">
    <property type="protein sequence ID" value="PQP16866.1"/>
    <property type="molecule type" value="Genomic_DNA"/>
</dbReference>
<accession>A0A2S8IQ11</accession>
<feature type="compositionally biased region" description="Basic residues" evidence="1">
    <location>
        <begin position="11"/>
        <end position="25"/>
    </location>
</feature>
<feature type="region of interest" description="Disordered" evidence="1">
    <location>
        <begin position="1"/>
        <end position="45"/>
    </location>
</feature>
<evidence type="ECO:0000313" key="3">
    <source>
        <dbReference type="Proteomes" id="UP000238206"/>
    </source>
</evidence>
<name>A0A2S8IQ11_BURCE</name>